<feature type="transmembrane region" description="Helical" evidence="5">
    <location>
        <begin position="49"/>
        <end position="69"/>
    </location>
</feature>
<dbReference type="InterPro" id="IPR050368">
    <property type="entry name" value="ClC-type_chloride_channel"/>
</dbReference>
<dbReference type="Proteomes" id="UP000674938">
    <property type="component" value="Unassembled WGS sequence"/>
</dbReference>
<dbReference type="PRINTS" id="PR00762">
    <property type="entry name" value="CLCHANNEL"/>
</dbReference>
<feature type="transmembrane region" description="Helical" evidence="5">
    <location>
        <begin position="376"/>
        <end position="396"/>
    </location>
</feature>
<proteinExistence type="predicted"/>
<keyword evidence="2 5" id="KW-0812">Transmembrane</keyword>
<evidence type="ECO:0000256" key="4">
    <source>
        <dbReference type="ARBA" id="ARBA00023136"/>
    </source>
</evidence>
<protein>
    <submittedName>
        <fullName evidence="6">Chloride channel protein</fullName>
    </submittedName>
</protein>
<evidence type="ECO:0000256" key="1">
    <source>
        <dbReference type="ARBA" id="ARBA00004141"/>
    </source>
</evidence>
<dbReference type="GO" id="GO:0016020">
    <property type="term" value="C:membrane"/>
    <property type="evidence" value="ECO:0007669"/>
    <property type="project" value="UniProtKB-SubCell"/>
</dbReference>
<dbReference type="SUPFAM" id="SSF81340">
    <property type="entry name" value="Clc chloride channel"/>
    <property type="match status" value="1"/>
</dbReference>
<dbReference type="Pfam" id="PF00654">
    <property type="entry name" value="Voltage_CLC"/>
    <property type="match status" value="1"/>
</dbReference>
<reference evidence="6" key="1">
    <citation type="submission" date="2020-12" db="EMBL/GenBank/DDBJ databases">
        <title>Vagococcus allomyrinae sp. nov. and Enterococcus lavae sp. nov., isolated from the larvae of Allomyrina dichotoma.</title>
        <authorList>
            <person name="Lee S.D."/>
        </authorList>
    </citation>
    <scope>NUCLEOTIDE SEQUENCE</scope>
    <source>
        <strain evidence="6">BWB3-3</strain>
    </source>
</reference>
<dbReference type="PANTHER" id="PTHR43427:SF12">
    <property type="entry name" value="CHLORIDE TRANSPORTER"/>
    <property type="match status" value="1"/>
</dbReference>
<keyword evidence="7" id="KW-1185">Reference proteome</keyword>
<accession>A0A940PID5</accession>
<dbReference type="Gene3D" id="1.10.3080.10">
    <property type="entry name" value="Clc chloride channel"/>
    <property type="match status" value="1"/>
</dbReference>
<feature type="transmembrane region" description="Helical" evidence="5">
    <location>
        <begin position="215"/>
        <end position="236"/>
    </location>
</feature>
<comment type="subcellular location">
    <subcellularLocation>
        <location evidence="1">Membrane</location>
        <topology evidence="1">Multi-pass membrane protein</topology>
    </subcellularLocation>
</comment>
<dbReference type="PANTHER" id="PTHR43427">
    <property type="entry name" value="CHLORIDE CHANNEL PROTEIN CLC-E"/>
    <property type="match status" value="1"/>
</dbReference>
<feature type="transmembrane region" description="Helical" evidence="5">
    <location>
        <begin position="21"/>
        <end position="43"/>
    </location>
</feature>
<dbReference type="InterPro" id="IPR014743">
    <property type="entry name" value="Cl-channel_core"/>
</dbReference>
<evidence type="ECO:0000313" key="6">
    <source>
        <dbReference type="EMBL" id="MBP1044493.1"/>
    </source>
</evidence>
<dbReference type="AlphaFoldDB" id="A0A940PID5"/>
<dbReference type="EMBL" id="JAEEGA010000029">
    <property type="protein sequence ID" value="MBP1044493.1"/>
    <property type="molecule type" value="Genomic_DNA"/>
</dbReference>
<evidence type="ECO:0000313" key="7">
    <source>
        <dbReference type="Proteomes" id="UP000674938"/>
    </source>
</evidence>
<evidence type="ECO:0000256" key="2">
    <source>
        <dbReference type="ARBA" id="ARBA00022692"/>
    </source>
</evidence>
<comment type="caution">
    <text evidence="6">The sequence shown here is derived from an EMBL/GenBank/DDBJ whole genome shotgun (WGS) entry which is preliminary data.</text>
</comment>
<feature type="transmembrane region" description="Helical" evidence="5">
    <location>
        <begin position="256"/>
        <end position="273"/>
    </location>
</feature>
<feature type="transmembrane region" description="Helical" evidence="5">
    <location>
        <begin position="338"/>
        <end position="356"/>
    </location>
</feature>
<keyword evidence="4 5" id="KW-0472">Membrane</keyword>
<name>A0A940PID5_9ENTE</name>
<feature type="transmembrane region" description="Helical" evidence="5">
    <location>
        <begin position="182"/>
        <end position="203"/>
    </location>
</feature>
<sequence length="409" mass="43760">MIIGGMADMAILKTISKWLGIIICIGGGSGSLSAFFLTSLSFVTAVREANSWLIFCLPLAGVLFTWLYLRFGGNASRGNNLIIDQANGGEESIPWQMLPLTLFGTLTTHLFGGSVGREGTAVQMGGTMAEYVGKLWHIEERHRYLLMICGISGGFSAVFGTPIAGTIFSLEVLAIGKLSTKGLIPSLMTALLANFVTTFFGVEHRRYEMGSIPHTNLKLIGLICAFAIIFGLTSRLFSRGIAKLKQLYRQLFPNPFWRAAIGSGVVLLLVFLYQSTRYLGLSLPLLTDAFNGEQLPFDFLNKLLFTVFSLGAGFQGGEVTPLFEIGATLGSTLAQMSALPVSFVAALGFVGVFAGATNTPLACFIMGIELFGSEGAAWLLIVCVISYLCSGGEGIYSAQLKGKKVTVLS</sequence>
<evidence type="ECO:0000256" key="3">
    <source>
        <dbReference type="ARBA" id="ARBA00022989"/>
    </source>
</evidence>
<feature type="transmembrane region" description="Helical" evidence="5">
    <location>
        <begin position="144"/>
        <end position="170"/>
    </location>
</feature>
<dbReference type="GO" id="GO:0015108">
    <property type="term" value="F:chloride transmembrane transporter activity"/>
    <property type="evidence" value="ECO:0007669"/>
    <property type="project" value="InterPro"/>
</dbReference>
<dbReference type="InterPro" id="IPR001807">
    <property type="entry name" value="ClC"/>
</dbReference>
<keyword evidence="3 5" id="KW-1133">Transmembrane helix</keyword>
<evidence type="ECO:0000256" key="5">
    <source>
        <dbReference type="SAM" id="Phobius"/>
    </source>
</evidence>
<organism evidence="6 7">
    <name type="scientific">Vagococcus allomyrinae</name>
    <dbReference type="NCBI Taxonomy" id="2794353"/>
    <lineage>
        <taxon>Bacteria</taxon>
        <taxon>Bacillati</taxon>
        <taxon>Bacillota</taxon>
        <taxon>Bacilli</taxon>
        <taxon>Lactobacillales</taxon>
        <taxon>Enterococcaceae</taxon>
        <taxon>Vagococcus</taxon>
    </lineage>
</organism>
<gene>
    <name evidence="6" type="ORF">I6N95_26135</name>
</gene>